<dbReference type="GO" id="GO:0046854">
    <property type="term" value="P:phosphatidylinositol phosphate biosynthetic process"/>
    <property type="evidence" value="ECO:0007669"/>
    <property type="project" value="InterPro"/>
</dbReference>
<dbReference type="Gene3D" id="3.40.190.80">
    <property type="match status" value="1"/>
</dbReference>
<dbReference type="FunFam" id="3.40.190.80:FF:000002">
    <property type="entry name" value="Inositol-1-monophosphatase"/>
    <property type="match status" value="1"/>
</dbReference>
<evidence type="ECO:0000256" key="7">
    <source>
        <dbReference type="PIRSR" id="PIRSR600760-2"/>
    </source>
</evidence>
<dbReference type="PROSITE" id="PS00630">
    <property type="entry name" value="IMP_2"/>
    <property type="match status" value="1"/>
</dbReference>
<dbReference type="GO" id="GO:0008934">
    <property type="term" value="F:inositol monophosphate 1-phosphatase activity"/>
    <property type="evidence" value="ECO:0007669"/>
    <property type="project" value="InterPro"/>
</dbReference>
<keyword evidence="4 7" id="KW-0479">Metal-binding</keyword>
<sequence length="258" mass="28537">MYEKELQTAVAAAMQAGALLMKMSRGKLSVKYKSPIDLVTGADRASEALIISIIRKAFPGDDIMTEESRDQRTSSKRRWIIDPLDGTTNYAHGFPVWCVSIAFEEKGQVKAGAVYNPNLNEMFTAAKGRGAFLNGKRIKVSAEKELVKSLLATGFPYDVHTSPENNLANFQKFIKRAQAVRRPGSAAIDLAYLACGRFDGFWEIKLKPWDAAAASLMITEAGGRITDFTGGRYSLYYPECLASNGKIHKQMLKVLENR</sequence>
<dbReference type="AlphaFoldDB" id="A0A1F5RBX7"/>
<evidence type="ECO:0000256" key="5">
    <source>
        <dbReference type="ARBA" id="ARBA00022801"/>
    </source>
</evidence>
<evidence type="ECO:0000256" key="2">
    <source>
        <dbReference type="ARBA" id="ARBA00001946"/>
    </source>
</evidence>
<evidence type="ECO:0000256" key="8">
    <source>
        <dbReference type="RuleBase" id="RU364068"/>
    </source>
</evidence>
<evidence type="ECO:0000256" key="4">
    <source>
        <dbReference type="ARBA" id="ARBA00022723"/>
    </source>
</evidence>
<dbReference type="FunFam" id="3.30.540.10:FF:000003">
    <property type="entry name" value="Inositol-1-monophosphatase"/>
    <property type="match status" value="1"/>
</dbReference>
<evidence type="ECO:0000256" key="3">
    <source>
        <dbReference type="ARBA" id="ARBA00009759"/>
    </source>
</evidence>
<dbReference type="CDD" id="cd01639">
    <property type="entry name" value="IMPase"/>
    <property type="match status" value="1"/>
</dbReference>
<dbReference type="GO" id="GO:0007165">
    <property type="term" value="P:signal transduction"/>
    <property type="evidence" value="ECO:0007669"/>
    <property type="project" value="TreeGrafter"/>
</dbReference>
<comment type="catalytic activity">
    <reaction evidence="1 8">
        <text>a myo-inositol phosphate + H2O = myo-inositol + phosphate</text>
        <dbReference type="Rhea" id="RHEA:24056"/>
        <dbReference type="ChEBI" id="CHEBI:15377"/>
        <dbReference type="ChEBI" id="CHEBI:17268"/>
        <dbReference type="ChEBI" id="CHEBI:43474"/>
        <dbReference type="ChEBI" id="CHEBI:84139"/>
        <dbReference type="EC" id="3.1.3.25"/>
    </reaction>
</comment>
<dbReference type="Gene3D" id="3.30.540.10">
    <property type="entry name" value="Fructose-1,6-Bisphosphatase, subunit A, domain 1"/>
    <property type="match status" value="1"/>
</dbReference>
<dbReference type="Proteomes" id="UP000177230">
    <property type="component" value="Unassembled WGS sequence"/>
</dbReference>
<dbReference type="EMBL" id="MFFM01000034">
    <property type="protein sequence ID" value="OGF11914.1"/>
    <property type="molecule type" value="Genomic_DNA"/>
</dbReference>
<evidence type="ECO:0000313" key="9">
    <source>
        <dbReference type="EMBL" id="OGF11914.1"/>
    </source>
</evidence>
<dbReference type="PROSITE" id="PS00629">
    <property type="entry name" value="IMP_1"/>
    <property type="match status" value="1"/>
</dbReference>
<comment type="caution">
    <text evidence="9">The sequence shown here is derived from an EMBL/GenBank/DDBJ whole genome shotgun (WGS) entry which is preliminary data.</text>
</comment>
<gene>
    <name evidence="9" type="ORF">A2024_02675</name>
</gene>
<comment type="similarity">
    <text evidence="3 8">Belongs to the inositol monophosphatase superfamily.</text>
</comment>
<evidence type="ECO:0000313" key="10">
    <source>
        <dbReference type="Proteomes" id="UP000177230"/>
    </source>
</evidence>
<dbReference type="InterPro" id="IPR020583">
    <property type="entry name" value="Inositol_monoP_metal-BS"/>
</dbReference>
<feature type="binding site" evidence="7">
    <location>
        <position position="66"/>
    </location>
    <ligand>
        <name>Mg(2+)</name>
        <dbReference type="ChEBI" id="CHEBI:18420"/>
        <label>1</label>
        <note>catalytic</note>
    </ligand>
</feature>
<feature type="binding site" evidence="7">
    <location>
        <position position="82"/>
    </location>
    <ligand>
        <name>Mg(2+)</name>
        <dbReference type="ChEBI" id="CHEBI:18420"/>
        <label>1</label>
        <note>catalytic</note>
    </ligand>
</feature>
<feature type="binding site" evidence="7">
    <location>
        <position position="84"/>
    </location>
    <ligand>
        <name>Mg(2+)</name>
        <dbReference type="ChEBI" id="CHEBI:18420"/>
        <label>1</label>
        <note>catalytic</note>
    </ligand>
</feature>
<name>A0A1F5RBX7_9BACT</name>
<dbReference type="InterPro" id="IPR000760">
    <property type="entry name" value="Inositol_monophosphatase-like"/>
</dbReference>
<dbReference type="PANTHER" id="PTHR20854">
    <property type="entry name" value="INOSITOL MONOPHOSPHATASE"/>
    <property type="match status" value="1"/>
</dbReference>
<dbReference type="Pfam" id="PF00459">
    <property type="entry name" value="Inositol_P"/>
    <property type="match status" value="1"/>
</dbReference>
<evidence type="ECO:0000256" key="1">
    <source>
        <dbReference type="ARBA" id="ARBA00001033"/>
    </source>
</evidence>
<evidence type="ECO:0000256" key="6">
    <source>
        <dbReference type="ARBA" id="ARBA00022842"/>
    </source>
</evidence>
<accession>A0A1F5RBX7</accession>
<dbReference type="EC" id="3.1.3.25" evidence="8"/>
<keyword evidence="6 7" id="KW-0460">Magnesium</keyword>
<comment type="cofactor">
    <cofactor evidence="2 7 8">
        <name>Mg(2+)</name>
        <dbReference type="ChEBI" id="CHEBI:18420"/>
    </cofactor>
</comment>
<feature type="binding site" evidence="7">
    <location>
        <position position="85"/>
    </location>
    <ligand>
        <name>Mg(2+)</name>
        <dbReference type="ChEBI" id="CHEBI:18420"/>
        <label>1</label>
        <note>catalytic</note>
    </ligand>
</feature>
<dbReference type="InterPro" id="IPR033942">
    <property type="entry name" value="IMPase"/>
</dbReference>
<organism evidence="9 10">
    <name type="scientific">Candidatus Edwardsbacteria bacterium GWF2_54_11</name>
    <dbReference type="NCBI Taxonomy" id="1817851"/>
    <lineage>
        <taxon>Bacteria</taxon>
        <taxon>Candidatus Edwardsiibacteriota</taxon>
    </lineage>
</organism>
<dbReference type="PANTHER" id="PTHR20854:SF4">
    <property type="entry name" value="INOSITOL-1-MONOPHOSPHATASE-RELATED"/>
    <property type="match status" value="1"/>
</dbReference>
<dbReference type="PRINTS" id="PR00377">
    <property type="entry name" value="IMPHPHTASES"/>
</dbReference>
<dbReference type="PRINTS" id="PR01959">
    <property type="entry name" value="SBIMPHPHTASE"/>
</dbReference>
<dbReference type="InterPro" id="IPR022337">
    <property type="entry name" value="Inositol_monophosphatase_SuhB"/>
</dbReference>
<dbReference type="GO" id="GO:0046872">
    <property type="term" value="F:metal ion binding"/>
    <property type="evidence" value="ECO:0007669"/>
    <property type="project" value="UniProtKB-KW"/>
</dbReference>
<dbReference type="InterPro" id="IPR020550">
    <property type="entry name" value="Inositol_monophosphatase_CS"/>
</dbReference>
<dbReference type="SUPFAM" id="SSF56655">
    <property type="entry name" value="Carbohydrate phosphatase"/>
    <property type="match status" value="1"/>
</dbReference>
<protein>
    <recommendedName>
        <fullName evidence="8">Inositol-1-monophosphatase</fullName>
        <ecNumber evidence="8">3.1.3.25</ecNumber>
    </recommendedName>
</protein>
<feature type="binding site" evidence="7">
    <location>
        <position position="210"/>
    </location>
    <ligand>
        <name>Mg(2+)</name>
        <dbReference type="ChEBI" id="CHEBI:18420"/>
        <label>1</label>
        <note>catalytic</note>
    </ligand>
</feature>
<proteinExistence type="inferred from homology"/>
<reference evidence="9 10" key="1">
    <citation type="journal article" date="2016" name="Nat. Commun.">
        <title>Thousands of microbial genomes shed light on interconnected biogeochemical processes in an aquifer system.</title>
        <authorList>
            <person name="Anantharaman K."/>
            <person name="Brown C.T."/>
            <person name="Hug L.A."/>
            <person name="Sharon I."/>
            <person name="Castelle C.J."/>
            <person name="Probst A.J."/>
            <person name="Thomas B.C."/>
            <person name="Singh A."/>
            <person name="Wilkins M.J."/>
            <person name="Karaoz U."/>
            <person name="Brodie E.L."/>
            <person name="Williams K.H."/>
            <person name="Hubbard S.S."/>
            <person name="Banfield J.F."/>
        </authorList>
    </citation>
    <scope>NUCLEOTIDE SEQUENCE [LARGE SCALE GENOMIC DNA]</scope>
</reference>
<keyword evidence="5 8" id="KW-0378">Hydrolase</keyword>
<dbReference type="GO" id="GO:0006020">
    <property type="term" value="P:inositol metabolic process"/>
    <property type="evidence" value="ECO:0007669"/>
    <property type="project" value="TreeGrafter"/>
</dbReference>